<reference evidence="3 4" key="1">
    <citation type="journal article" date="2018" name="Front. Microbiol.">
        <title>Hydrolytic Capabilities as a Key to Environmental Success: Chitinolytic and Cellulolytic Acidobacteria From Acidic Sub-arctic Soils and Boreal Peatlands.</title>
        <authorList>
            <person name="Belova S.E."/>
            <person name="Ravin N.V."/>
            <person name="Pankratov T.A."/>
            <person name="Rakitin A.L."/>
            <person name="Ivanova A.A."/>
            <person name="Beletsky A.V."/>
            <person name="Mardanov A.V."/>
            <person name="Sinninghe Damste J.S."/>
            <person name="Dedysh S.N."/>
        </authorList>
    </citation>
    <scope>NUCLEOTIDE SEQUENCE [LARGE SCALE GENOMIC DNA]</scope>
    <source>
        <strain evidence="3 4">SBC82</strain>
    </source>
</reference>
<proteinExistence type="predicted"/>
<dbReference type="EMBL" id="CP030840">
    <property type="protein sequence ID" value="AXC10811.1"/>
    <property type="molecule type" value="Genomic_DNA"/>
</dbReference>
<dbReference type="Gene3D" id="2.70.70.10">
    <property type="entry name" value="Glucose Permease (Domain IIA)"/>
    <property type="match status" value="1"/>
</dbReference>
<dbReference type="PANTHER" id="PTHR21666:SF270">
    <property type="entry name" value="MUREIN HYDROLASE ACTIVATOR ENVC"/>
    <property type="match status" value="1"/>
</dbReference>
<organism evidence="3 4">
    <name type="scientific">Acidisarcina polymorpha</name>
    <dbReference type="NCBI Taxonomy" id="2211140"/>
    <lineage>
        <taxon>Bacteria</taxon>
        <taxon>Pseudomonadati</taxon>
        <taxon>Acidobacteriota</taxon>
        <taxon>Terriglobia</taxon>
        <taxon>Terriglobales</taxon>
        <taxon>Acidobacteriaceae</taxon>
        <taxon>Acidisarcina</taxon>
    </lineage>
</organism>
<feature type="domain" description="M23ase beta-sheet core" evidence="2">
    <location>
        <begin position="203"/>
        <end position="297"/>
    </location>
</feature>
<dbReference type="InterPro" id="IPR016047">
    <property type="entry name" value="M23ase_b-sheet_dom"/>
</dbReference>
<keyword evidence="1" id="KW-0812">Transmembrane</keyword>
<evidence type="ECO:0000313" key="4">
    <source>
        <dbReference type="Proteomes" id="UP000253606"/>
    </source>
</evidence>
<dbReference type="Proteomes" id="UP000253606">
    <property type="component" value="Chromosome"/>
</dbReference>
<gene>
    <name evidence="3" type="ORF">ACPOL_1465</name>
</gene>
<dbReference type="FunFam" id="2.70.70.10:FF:000006">
    <property type="entry name" value="M23 family peptidase"/>
    <property type="match status" value="1"/>
</dbReference>
<dbReference type="InterPro" id="IPR011055">
    <property type="entry name" value="Dup_hybrid_motif"/>
</dbReference>
<dbReference type="RefSeq" id="WP_114206373.1">
    <property type="nucleotide sequence ID" value="NZ_CP030840.1"/>
</dbReference>
<sequence>MRNRYYIIFVAREQDGRVRKVPIPLHYAYVFVAAAIVGAFTITGMAGSYSRMLLKTSHFNEVRSQREAIRKDYLQMEQVAHQKDIQAASLGSLATEVSALYGLTQGKPTAAKPVVATAPVGLQTVAETDALSDRSYHQSLDQFYALRNNALSGRLAAGFGSHGLSGASSWLGMINAPSLWPVEGRVTSSFGEREDPFNGEGAFHAGIDISAAFGEPIHATADGMVETAAMTNGYGREVVIDHGHGIKTIYGHMSGFAVTSGDQVRRGQVIGYIGLSGRSTGPHVHYEVRIQNIPVNPHKYLRTTMDQFDAASAKPVDTLSGGGY</sequence>
<dbReference type="PANTHER" id="PTHR21666">
    <property type="entry name" value="PEPTIDASE-RELATED"/>
    <property type="match status" value="1"/>
</dbReference>
<dbReference type="OrthoDB" id="9809488at2"/>
<evidence type="ECO:0000256" key="1">
    <source>
        <dbReference type="SAM" id="Phobius"/>
    </source>
</evidence>
<dbReference type="KEGG" id="abas:ACPOL_1465"/>
<keyword evidence="4" id="KW-1185">Reference proteome</keyword>
<dbReference type="CDD" id="cd12797">
    <property type="entry name" value="M23_peptidase"/>
    <property type="match status" value="1"/>
</dbReference>
<dbReference type="GO" id="GO:0004222">
    <property type="term" value="F:metalloendopeptidase activity"/>
    <property type="evidence" value="ECO:0007669"/>
    <property type="project" value="TreeGrafter"/>
</dbReference>
<evidence type="ECO:0000259" key="2">
    <source>
        <dbReference type="Pfam" id="PF01551"/>
    </source>
</evidence>
<dbReference type="Pfam" id="PF01551">
    <property type="entry name" value="Peptidase_M23"/>
    <property type="match status" value="1"/>
</dbReference>
<name>A0A2Z5FVD1_9BACT</name>
<feature type="transmembrane region" description="Helical" evidence="1">
    <location>
        <begin position="27"/>
        <end position="49"/>
    </location>
</feature>
<accession>A0A2Z5FVD1</accession>
<evidence type="ECO:0000313" key="3">
    <source>
        <dbReference type="EMBL" id="AXC10811.1"/>
    </source>
</evidence>
<dbReference type="InterPro" id="IPR050570">
    <property type="entry name" value="Cell_wall_metabolism_enzyme"/>
</dbReference>
<keyword evidence="1" id="KW-1133">Transmembrane helix</keyword>
<dbReference type="SUPFAM" id="SSF51261">
    <property type="entry name" value="Duplicated hybrid motif"/>
    <property type="match status" value="1"/>
</dbReference>
<dbReference type="AlphaFoldDB" id="A0A2Z5FVD1"/>
<protein>
    <submittedName>
        <fullName evidence="3">Membrane protein</fullName>
    </submittedName>
</protein>
<keyword evidence="1" id="KW-0472">Membrane</keyword>